<protein>
    <submittedName>
        <fullName evidence="2">Uncharacterized protein</fullName>
    </submittedName>
</protein>
<accession>A0ABD1XBQ8</accession>
<proteinExistence type="predicted"/>
<sequence>MASPIVSHAGKLNNVKKVQKSQKNLSQSVNPKSESTNSNIMKKDVSKSSSLPATCKSWPSAPSPRALGTSPAKIPAGTTSTGTIPTRKRSQLALPTSRSTHKGEELRKLIGAPSYIECSSKSQEPPKQKKKKEMTQKACSIICYILSGKKARQLKESNSNR</sequence>
<name>A0ABD1XBQ8_9LAMI</name>
<dbReference type="AlphaFoldDB" id="A0ABD1XBQ8"/>
<dbReference type="EMBL" id="JBFOLJ010000001">
    <property type="protein sequence ID" value="KAL2559191.1"/>
    <property type="molecule type" value="Genomic_DNA"/>
</dbReference>
<evidence type="ECO:0000256" key="1">
    <source>
        <dbReference type="SAM" id="MobiDB-lite"/>
    </source>
</evidence>
<feature type="compositionally biased region" description="Low complexity" evidence="1">
    <location>
        <begin position="11"/>
        <end position="30"/>
    </location>
</feature>
<gene>
    <name evidence="2" type="ORF">Fot_03930</name>
</gene>
<organism evidence="2 3">
    <name type="scientific">Forsythia ovata</name>
    <dbReference type="NCBI Taxonomy" id="205694"/>
    <lineage>
        <taxon>Eukaryota</taxon>
        <taxon>Viridiplantae</taxon>
        <taxon>Streptophyta</taxon>
        <taxon>Embryophyta</taxon>
        <taxon>Tracheophyta</taxon>
        <taxon>Spermatophyta</taxon>
        <taxon>Magnoliopsida</taxon>
        <taxon>eudicotyledons</taxon>
        <taxon>Gunneridae</taxon>
        <taxon>Pentapetalae</taxon>
        <taxon>asterids</taxon>
        <taxon>lamiids</taxon>
        <taxon>Lamiales</taxon>
        <taxon>Oleaceae</taxon>
        <taxon>Forsythieae</taxon>
        <taxon>Forsythia</taxon>
    </lineage>
</organism>
<evidence type="ECO:0000313" key="3">
    <source>
        <dbReference type="Proteomes" id="UP001604277"/>
    </source>
</evidence>
<keyword evidence="3" id="KW-1185">Reference proteome</keyword>
<dbReference type="Proteomes" id="UP001604277">
    <property type="component" value="Unassembled WGS sequence"/>
</dbReference>
<feature type="region of interest" description="Disordered" evidence="1">
    <location>
        <begin position="1"/>
        <end position="136"/>
    </location>
</feature>
<reference evidence="3" key="1">
    <citation type="submission" date="2024-07" db="EMBL/GenBank/DDBJ databases">
        <title>Two chromosome-level genome assemblies of Korean endemic species Abeliophyllum distichum and Forsythia ovata (Oleaceae).</title>
        <authorList>
            <person name="Jang H."/>
        </authorList>
    </citation>
    <scope>NUCLEOTIDE SEQUENCE [LARGE SCALE GENOMIC DNA]</scope>
</reference>
<evidence type="ECO:0000313" key="2">
    <source>
        <dbReference type="EMBL" id="KAL2559191.1"/>
    </source>
</evidence>
<comment type="caution">
    <text evidence="2">The sequence shown here is derived from an EMBL/GenBank/DDBJ whole genome shotgun (WGS) entry which is preliminary data.</text>
</comment>
<feature type="compositionally biased region" description="Polar residues" evidence="1">
    <location>
        <begin position="31"/>
        <end position="40"/>
    </location>
</feature>